<feature type="region of interest" description="Disordered" evidence="1">
    <location>
        <begin position="269"/>
        <end position="291"/>
    </location>
</feature>
<gene>
    <name evidence="2" type="ORF">RhiirA4_484547</name>
</gene>
<name>A0A2I1HP45_9GLOM</name>
<feature type="non-terminal residue" evidence="2">
    <location>
        <position position="327"/>
    </location>
</feature>
<evidence type="ECO:0000313" key="2">
    <source>
        <dbReference type="EMBL" id="PKY60627.1"/>
    </source>
</evidence>
<dbReference type="AlphaFoldDB" id="A0A2I1HP45"/>
<feature type="region of interest" description="Disordered" evidence="1">
    <location>
        <begin position="224"/>
        <end position="248"/>
    </location>
</feature>
<proteinExistence type="predicted"/>
<evidence type="ECO:0000313" key="3">
    <source>
        <dbReference type="Proteomes" id="UP000234323"/>
    </source>
</evidence>
<feature type="non-terminal residue" evidence="2">
    <location>
        <position position="1"/>
    </location>
</feature>
<dbReference type="EMBL" id="LLXI01004444">
    <property type="protein sequence ID" value="PKY60627.1"/>
    <property type="molecule type" value="Genomic_DNA"/>
</dbReference>
<keyword evidence="3" id="KW-1185">Reference proteome</keyword>
<protein>
    <submittedName>
        <fullName evidence="2">Uncharacterized protein</fullName>
    </submittedName>
</protein>
<sequence length="327" mass="38676">ELLTYRYIIEDDELDIRFAKFEEWLDEIESVTIKNKGYGTMRHFKEILHLEENITKEENREKVKKFQKSITYQWWDGNKYLRPWINDDLTDRIIEKIVETKSFVEEYSDVGELESSDDIGESNSDEGDEHTNNKFWRKICRSCSEREEEDIDGIDKRIRELKKICDEMKIIVTEGELLRLTSMGYTDGQILDEEFIEIFQENKNELERELRKKLDKLLREQAGIINEGSDEEGDNEESEEDNIDESEKIGEILSPEEYEMWNENDEGFNENEFGNENENVINTGGFDLSQNSDLNNSLNIKNSDIENSDNESELSDYNLQDLFQENI</sequence>
<feature type="compositionally biased region" description="Acidic residues" evidence="1">
    <location>
        <begin position="228"/>
        <end position="244"/>
    </location>
</feature>
<accession>A0A2I1HP45</accession>
<dbReference type="VEuPathDB" id="FungiDB:FUN_002835"/>
<evidence type="ECO:0000256" key="1">
    <source>
        <dbReference type="SAM" id="MobiDB-lite"/>
    </source>
</evidence>
<reference evidence="2 3" key="1">
    <citation type="submission" date="2015-10" db="EMBL/GenBank/DDBJ databases">
        <title>Genome analyses suggest a sexual origin of heterokaryosis in a supposedly ancient asexual fungus.</title>
        <authorList>
            <person name="Ropars J."/>
            <person name="Sedzielewska K."/>
            <person name="Noel J."/>
            <person name="Charron P."/>
            <person name="Farinelli L."/>
            <person name="Marton T."/>
            <person name="Kruger M."/>
            <person name="Pelin A."/>
            <person name="Brachmann A."/>
            <person name="Corradi N."/>
        </authorList>
    </citation>
    <scope>NUCLEOTIDE SEQUENCE [LARGE SCALE GENOMIC DNA]</scope>
    <source>
        <strain evidence="2 3">A4</strain>
    </source>
</reference>
<organism evidence="2 3">
    <name type="scientific">Rhizophagus irregularis</name>
    <dbReference type="NCBI Taxonomy" id="588596"/>
    <lineage>
        <taxon>Eukaryota</taxon>
        <taxon>Fungi</taxon>
        <taxon>Fungi incertae sedis</taxon>
        <taxon>Mucoromycota</taxon>
        <taxon>Glomeromycotina</taxon>
        <taxon>Glomeromycetes</taxon>
        <taxon>Glomerales</taxon>
        <taxon>Glomeraceae</taxon>
        <taxon>Rhizophagus</taxon>
    </lineage>
</organism>
<dbReference type="VEuPathDB" id="FungiDB:RhiirA1_485833"/>
<comment type="caution">
    <text evidence="2">The sequence shown here is derived from an EMBL/GenBank/DDBJ whole genome shotgun (WGS) entry which is preliminary data.</text>
</comment>
<dbReference type="Proteomes" id="UP000234323">
    <property type="component" value="Unassembled WGS sequence"/>
</dbReference>